<reference evidence="7 8" key="1">
    <citation type="submission" date="2016-07" db="EMBL/GenBank/DDBJ databases">
        <title>Pervasive Adenine N6-methylation of Active Genes in Fungi.</title>
        <authorList>
            <consortium name="DOE Joint Genome Institute"/>
            <person name="Mondo S.J."/>
            <person name="Dannebaum R.O."/>
            <person name="Kuo R.C."/>
            <person name="Labutti K."/>
            <person name="Haridas S."/>
            <person name="Kuo A."/>
            <person name="Salamov A."/>
            <person name="Ahrendt S.R."/>
            <person name="Lipzen A."/>
            <person name="Sullivan W."/>
            <person name="Andreopoulos W.B."/>
            <person name="Clum A."/>
            <person name="Lindquist E."/>
            <person name="Daum C."/>
            <person name="Ramamoorthy G.K."/>
            <person name="Gryganskyi A."/>
            <person name="Culley D."/>
            <person name="Magnuson J.K."/>
            <person name="James T.Y."/>
            <person name="O'Malley M.A."/>
            <person name="Stajich J.E."/>
            <person name="Spatafora J.W."/>
            <person name="Visel A."/>
            <person name="Grigoriev I.V."/>
        </authorList>
    </citation>
    <scope>NUCLEOTIDE SEQUENCE [LARGE SCALE GENOMIC DNA]</scope>
    <source>
        <strain evidence="7 8">NRRL 3301</strain>
    </source>
</reference>
<feature type="transmembrane region" description="Helical" evidence="5">
    <location>
        <begin position="120"/>
        <end position="142"/>
    </location>
</feature>
<dbReference type="Proteomes" id="UP000242146">
    <property type="component" value="Unassembled WGS sequence"/>
</dbReference>
<dbReference type="OrthoDB" id="40902at2759"/>
<name>A0A1X2GKZ3_9FUNG</name>
<organism evidence="7 8">
    <name type="scientific">Hesseltinella vesiculosa</name>
    <dbReference type="NCBI Taxonomy" id="101127"/>
    <lineage>
        <taxon>Eukaryota</taxon>
        <taxon>Fungi</taxon>
        <taxon>Fungi incertae sedis</taxon>
        <taxon>Mucoromycota</taxon>
        <taxon>Mucoromycotina</taxon>
        <taxon>Mucoromycetes</taxon>
        <taxon>Mucorales</taxon>
        <taxon>Cunninghamellaceae</taxon>
        <taxon>Hesseltinella</taxon>
    </lineage>
</organism>
<dbReference type="GO" id="GO:0005737">
    <property type="term" value="C:cytoplasm"/>
    <property type="evidence" value="ECO:0007669"/>
    <property type="project" value="TreeGrafter"/>
</dbReference>
<dbReference type="EMBL" id="MCGT01000010">
    <property type="protein sequence ID" value="ORX56386.1"/>
    <property type="molecule type" value="Genomic_DNA"/>
</dbReference>
<dbReference type="EC" id="3.1.4.12" evidence="2"/>
<sequence>MSTESVISTQSAPPPYELYPPARTWSGRIYNWVRQLPRFATHQAIYLPTMRRSRRRRQQPPTANMQYNHQPLPPHANRASTLSFHTVASSAYDCYQYWVAKAQSLPKLPMPASVARYRPLMVCLCILATLLCSFLLFCSIFFSPLDLPDPVFPDQVLPINGSARILTQNIIMRPPGIKNNWSDYKDERIDYLIEHIFPHYDIICLQEAFAFATRRKDVLIREARLRYGFNHHVESPRKYPWDVGVDGGLLILSKYPILKRDSIQYPRGTHSDWLSLKGALHAQIQLNALASFHLYTTHTQASYDLNNVINPGDTSIRLSQFAMLHDFISTTAGNDNDPVMLLGDLNVDAAVHRPDLPLTHHSKESSVYYTWMTKVLKGEGVPASELGDVGNDDLVFSHPWRMPDLVDTVYAEYGYHPVTFGDIDVLINPTQIIPGETILTDHDQLMTVQSIDRLYWSARNTSRLQVVQPVVQPNKVKDNPDLSDDDRQAIHFTQISDHYGLMCQLHLA</sequence>
<evidence type="ECO:0000256" key="2">
    <source>
        <dbReference type="ARBA" id="ARBA00012369"/>
    </source>
</evidence>
<dbReference type="InterPro" id="IPR038772">
    <property type="entry name" value="Sph/SMPD2-like"/>
</dbReference>
<dbReference type="PANTHER" id="PTHR16320:SF1">
    <property type="entry name" value="SPHINGOMYELINASE DDB_G0288017"/>
    <property type="match status" value="1"/>
</dbReference>
<comment type="caution">
    <text evidence="7">The sequence shown here is derived from an EMBL/GenBank/DDBJ whole genome shotgun (WGS) entry which is preliminary data.</text>
</comment>
<protein>
    <recommendedName>
        <fullName evidence="2">sphingomyelin phosphodiesterase</fullName>
        <ecNumber evidence="2">3.1.4.12</ecNumber>
    </recommendedName>
</protein>
<dbReference type="GO" id="GO:0005576">
    <property type="term" value="C:extracellular region"/>
    <property type="evidence" value="ECO:0007669"/>
    <property type="project" value="InterPro"/>
</dbReference>
<dbReference type="CDD" id="cd09078">
    <property type="entry name" value="nSMase"/>
    <property type="match status" value="1"/>
</dbReference>
<keyword evidence="3" id="KW-0378">Hydrolase</keyword>
<gene>
    <name evidence="7" type="ORF">DM01DRAFT_1362532</name>
</gene>
<evidence type="ECO:0000256" key="5">
    <source>
        <dbReference type="SAM" id="Phobius"/>
    </source>
</evidence>
<evidence type="ECO:0000256" key="4">
    <source>
        <dbReference type="SAM" id="MobiDB-lite"/>
    </source>
</evidence>
<evidence type="ECO:0000313" key="8">
    <source>
        <dbReference type="Proteomes" id="UP000242146"/>
    </source>
</evidence>
<dbReference type="GO" id="GO:0004767">
    <property type="term" value="F:sphingomyelin phosphodiesterase activity"/>
    <property type="evidence" value="ECO:0007669"/>
    <property type="project" value="UniProtKB-EC"/>
</dbReference>
<keyword evidence="5" id="KW-0472">Membrane</keyword>
<evidence type="ECO:0000256" key="1">
    <source>
        <dbReference type="ARBA" id="ARBA00006335"/>
    </source>
</evidence>
<evidence type="ECO:0000313" key="7">
    <source>
        <dbReference type="EMBL" id="ORX56386.1"/>
    </source>
</evidence>
<dbReference type="InterPro" id="IPR005135">
    <property type="entry name" value="Endo/exonuclease/phosphatase"/>
</dbReference>
<keyword evidence="5" id="KW-1133">Transmembrane helix</keyword>
<keyword evidence="8" id="KW-1185">Reference proteome</keyword>
<dbReference type="Pfam" id="PF03372">
    <property type="entry name" value="Exo_endo_phos"/>
    <property type="match status" value="1"/>
</dbReference>
<evidence type="ECO:0000259" key="6">
    <source>
        <dbReference type="Pfam" id="PF03372"/>
    </source>
</evidence>
<feature type="region of interest" description="Disordered" evidence="4">
    <location>
        <begin position="50"/>
        <end position="71"/>
    </location>
</feature>
<keyword evidence="5" id="KW-0812">Transmembrane</keyword>
<comment type="similarity">
    <text evidence="1">Belongs to the neutral sphingomyelinase family.</text>
</comment>
<evidence type="ECO:0000256" key="3">
    <source>
        <dbReference type="ARBA" id="ARBA00022801"/>
    </source>
</evidence>
<dbReference type="SUPFAM" id="SSF56219">
    <property type="entry name" value="DNase I-like"/>
    <property type="match status" value="1"/>
</dbReference>
<dbReference type="PANTHER" id="PTHR16320">
    <property type="entry name" value="SPHINGOMYELINASE FAMILY MEMBER"/>
    <property type="match status" value="1"/>
</dbReference>
<dbReference type="InterPro" id="IPR017766">
    <property type="entry name" value="Sphingomyelinase/PLipase_C"/>
</dbReference>
<proteinExistence type="inferred from homology"/>
<accession>A0A1X2GKZ3</accession>
<feature type="domain" description="Endonuclease/exonuclease/phosphatase" evidence="6">
    <location>
        <begin position="180"/>
        <end position="375"/>
    </location>
</feature>
<dbReference type="Gene3D" id="3.60.10.10">
    <property type="entry name" value="Endonuclease/exonuclease/phosphatase"/>
    <property type="match status" value="1"/>
</dbReference>
<dbReference type="STRING" id="101127.A0A1X2GKZ3"/>
<dbReference type="InterPro" id="IPR036691">
    <property type="entry name" value="Endo/exonu/phosph_ase_sf"/>
</dbReference>
<dbReference type="AlphaFoldDB" id="A0A1X2GKZ3"/>
<feature type="compositionally biased region" description="Polar residues" evidence="4">
    <location>
        <begin position="59"/>
        <end position="69"/>
    </location>
</feature>